<dbReference type="InterPro" id="IPR000719">
    <property type="entry name" value="Prot_kinase_dom"/>
</dbReference>
<dbReference type="Gene3D" id="1.25.40.10">
    <property type="entry name" value="Tetratricopeptide repeat domain"/>
    <property type="match status" value="3"/>
</dbReference>
<feature type="region of interest" description="Disordered" evidence="5">
    <location>
        <begin position="1"/>
        <end position="31"/>
    </location>
</feature>
<evidence type="ECO:0000256" key="3">
    <source>
        <dbReference type="ARBA" id="ARBA00022777"/>
    </source>
</evidence>
<name>A0A8J7QHP6_9BACT</name>
<evidence type="ECO:0000259" key="7">
    <source>
        <dbReference type="PROSITE" id="PS50011"/>
    </source>
</evidence>
<organism evidence="8 9">
    <name type="scientific">Acanthopleuribacter pedis</name>
    <dbReference type="NCBI Taxonomy" id="442870"/>
    <lineage>
        <taxon>Bacteria</taxon>
        <taxon>Pseudomonadati</taxon>
        <taxon>Acidobacteriota</taxon>
        <taxon>Holophagae</taxon>
        <taxon>Acanthopleuribacterales</taxon>
        <taxon>Acanthopleuribacteraceae</taxon>
        <taxon>Acanthopleuribacter</taxon>
    </lineage>
</organism>
<keyword evidence="2" id="KW-0547">Nucleotide-binding</keyword>
<evidence type="ECO:0000256" key="5">
    <source>
        <dbReference type="SAM" id="MobiDB-lite"/>
    </source>
</evidence>
<keyword evidence="6" id="KW-0472">Membrane</keyword>
<dbReference type="InterPro" id="IPR008271">
    <property type="entry name" value="Ser/Thr_kinase_AS"/>
</dbReference>
<dbReference type="Gene3D" id="3.30.200.20">
    <property type="entry name" value="Phosphorylase Kinase, domain 1"/>
    <property type="match status" value="1"/>
</dbReference>
<feature type="domain" description="Protein kinase" evidence="7">
    <location>
        <begin position="44"/>
        <end position="305"/>
    </location>
</feature>
<protein>
    <submittedName>
        <fullName evidence="8">Protein kinase</fullName>
    </submittedName>
</protein>
<keyword evidence="9" id="KW-1185">Reference proteome</keyword>
<keyword evidence="6" id="KW-1133">Transmembrane helix</keyword>
<dbReference type="PROSITE" id="PS50011">
    <property type="entry name" value="PROTEIN_KINASE_DOM"/>
    <property type="match status" value="1"/>
</dbReference>
<evidence type="ECO:0000256" key="2">
    <source>
        <dbReference type="ARBA" id="ARBA00022741"/>
    </source>
</evidence>
<dbReference type="InterPro" id="IPR011009">
    <property type="entry name" value="Kinase-like_dom_sf"/>
</dbReference>
<keyword evidence="4" id="KW-0067">ATP-binding</keyword>
<dbReference type="InterPro" id="IPR011990">
    <property type="entry name" value="TPR-like_helical_dom_sf"/>
</dbReference>
<feature type="transmembrane region" description="Helical" evidence="6">
    <location>
        <begin position="330"/>
        <end position="352"/>
    </location>
</feature>
<dbReference type="EMBL" id="JAFREP010000017">
    <property type="protein sequence ID" value="MBO1320435.1"/>
    <property type="molecule type" value="Genomic_DNA"/>
</dbReference>
<dbReference type="SUPFAM" id="SSF56112">
    <property type="entry name" value="Protein kinase-like (PK-like)"/>
    <property type="match status" value="1"/>
</dbReference>
<evidence type="ECO:0000256" key="1">
    <source>
        <dbReference type="ARBA" id="ARBA00022679"/>
    </source>
</evidence>
<proteinExistence type="predicted"/>
<dbReference type="CDD" id="cd14014">
    <property type="entry name" value="STKc_PknB_like"/>
    <property type="match status" value="1"/>
</dbReference>
<dbReference type="Gene3D" id="1.10.510.10">
    <property type="entry name" value="Transferase(Phosphotransferase) domain 1"/>
    <property type="match status" value="1"/>
</dbReference>
<dbReference type="GO" id="GO:0005524">
    <property type="term" value="F:ATP binding"/>
    <property type="evidence" value="ECO:0007669"/>
    <property type="project" value="UniProtKB-KW"/>
</dbReference>
<comment type="caution">
    <text evidence="8">The sequence shown here is derived from an EMBL/GenBank/DDBJ whole genome shotgun (WGS) entry which is preliminary data.</text>
</comment>
<dbReference type="Pfam" id="PF00069">
    <property type="entry name" value="Pkinase"/>
    <property type="match status" value="1"/>
</dbReference>
<gene>
    <name evidence="8" type="ORF">J3U88_18310</name>
</gene>
<dbReference type="Proteomes" id="UP000664417">
    <property type="component" value="Unassembled WGS sequence"/>
</dbReference>
<keyword evidence="1" id="KW-0808">Transferase</keyword>
<evidence type="ECO:0000256" key="6">
    <source>
        <dbReference type="SAM" id="Phobius"/>
    </source>
</evidence>
<dbReference type="RefSeq" id="WP_207860389.1">
    <property type="nucleotide sequence ID" value="NZ_JAFREP010000017.1"/>
</dbReference>
<dbReference type="GO" id="GO:0004674">
    <property type="term" value="F:protein serine/threonine kinase activity"/>
    <property type="evidence" value="ECO:0007669"/>
    <property type="project" value="TreeGrafter"/>
</dbReference>
<feature type="compositionally biased region" description="Low complexity" evidence="5">
    <location>
        <begin position="9"/>
        <end position="18"/>
    </location>
</feature>
<dbReference type="SMART" id="SM00220">
    <property type="entry name" value="S_TKc"/>
    <property type="match status" value="1"/>
</dbReference>
<evidence type="ECO:0000313" key="8">
    <source>
        <dbReference type="EMBL" id="MBO1320435.1"/>
    </source>
</evidence>
<accession>A0A8J7QHP6</accession>
<dbReference type="SUPFAM" id="SSF48452">
    <property type="entry name" value="TPR-like"/>
    <property type="match status" value="3"/>
</dbReference>
<dbReference type="PROSITE" id="PS00108">
    <property type="entry name" value="PROTEIN_KINASE_ST"/>
    <property type="match status" value="1"/>
</dbReference>
<sequence length="1020" mass="116688">MTDSLPMRSTSETSSTSEDALFPRRTSQRRSADDGLIGRRLGRYRIHELVGRGGLGSVYKAYDEKLRRHVALKVLDKIEGDDWHARVLEEAQAQARVEHQHICKVFDVSQLDERTCIAMQFIKGRTLIDAAHFMKMDEKVKVLQQVSEAVHTAHRLGMVHRDLKPSNIMVEIDAQGEHKPYVLDFGLARDLNPYRANTPGSINGSPHYMSPEQASGAGSQFSRQSDVYSLGATLYHVLCGEPPIKGESRNEIIQRAQVEVPVAPRKRNPDIPMDLNVIVMKCLEKDPDRRYDSALSLANDLQRYLNRDPIMALSPSFSYYLKKMIAKHRALFSVTVVAMTMLLFIGGLSMHVQYKNRERARLLQRFVAQVESMEWFLRVAKMMPRQDIRPQKHRVREQIAKIEGDMSEIGRLGAGPGYYAIGRGYLLLEEYEKARTNLERAVDHDFGSPEVYRALAETLGALYDRALRDIQHTSDRQLKKAEEERIQREFRDPAVEAFKRSSEGWLDGANYLEATLAYYEEDFDLARGKARAAFRDDPWFYEARLLEAKIFMALAEKARDDGNYHHAEDTLKEASHAIGEVQRIAPSDISAYLLEMDRLRVLFFQDTRTGREADTAHDRFKVVSEQALEIDPADLHVIAKKAQMLFHWGEYVWFYQGGNPQKEIDTARELLEPVMEKHGDFAPFHKARSHVYMLQAGFEVERGINPSVSFDKAIASLQRLLELNPSDMLSYNTLGLVYWNRADYLYQTGKDPSNDLSEARFHFHQLKNEREDLAVTYNSLGLVNWTQAEYLRFNHQDPLPYYDKAIGSFEQAIQRNQMEFAYSNLAAVANTKADYLRRAGKDPTDALAVTRNTVEAGLTINTDDPDLHYERGRSWLITAQHVMDRGESPLEAFAAAKEALEKVLTISGDWYGSHLEMGEYYLIQACWAHGREDQSASEEMWRKALDYVEKAVAINPLTNRGKGLMGQIWLLAARQAATEAEKQVRLKRAVDHFEACFARLNPENELFRGDYERAKELLSP</sequence>
<dbReference type="PANTHER" id="PTHR43289:SF6">
    <property type="entry name" value="SERINE_THREONINE-PROTEIN KINASE NEKL-3"/>
    <property type="match status" value="1"/>
</dbReference>
<reference evidence="8" key="1">
    <citation type="submission" date="2021-03" db="EMBL/GenBank/DDBJ databases">
        <authorList>
            <person name="Wang G."/>
        </authorList>
    </citation>
    <scope>NUCLEOTIDE SEQUENCE</scope>
    <source>
        <strain evidence="8">KCTC 12899</strain>
    </source>
</reference>
<evidence type="ECO:0000256" key="4">
    <source>
        <dbReference type="ARBA" id="ARBA00022840"/>
    </source>
</evidence>
<keyword evidence="3 8" id="KW-0418">Kinase</keyword>
<evidence type="ECO:0000313" key="9">
    <source>
        <dbReference type="Proteomes" id="UP000664417"/>
    </source>
</evidence>
<dbReference type="PANTHER" id="PTHR43289">
    <property type="entry name" value="MITOGEN-ACTIVATED PROTEIN KINASE KINASE KINASE 20-RELATED"/>
    <property type="match status" value="1"/>
</dbReference>
<dbReference type="AlphaFoldDB" id="A0A8J7QHP6"/>
<keyword evidence="6" id="KW-0812">Transmembrane</keyword>